<dbReference type="InterPro" id="IPR029000">
    <property type="entry name" value="Cyclophilin-like_dom_sf"/>
</dbReference>
<evidence type="ECO:0000313" key="6">
    <source>
        <dbReference type="Proteomes" id="UP001597101"/>
    </source>
</evidence>
<dbReference type="Gene3D" id="2.40.100.10">
    <property type="entry name" value="Cyclophilin-like"/>
    <property type="match status" value="1"/>
</dbReference>
<evidence type="ECO:0000256" key="3">
    <source>
        <dbReference type="ARBA" id="ARBA00022840"/>
    </source>
</evidence>
<evidence type="ECO:0000256" key="1">
    <source>
        <dbReference type="ARBA" id="ARBA00022741"/>
    </source>
</evidence>
<dbReference type="SUPFAM" id="SSF50891">
    <property type="entry name" value="Cyclophilin-like"/>
    <property type="match status" value="1"/>
</dbReference>
<dbReference type="Proteomes" id="UP001597101">
    <property type="component" value="Unassembled WGS sequence"/>
</dbReference>
<evidence type="ECO:0000259" key="4">
    <source>
        <dbReference type="SMART" id="SM00797"/>
    </source>
</evidence>
<dbReference type="SMART" id="SM00797">
    <property type="entry name" value="AHS2"/>
    <property type="match status" value="1"/>
</dbReference>
<gene>
    <name evidence="5" type="ORF">ACFQ14_09405</name>
</gene>
<dbReference type="InterPro" id="IPR052708">
    <property type="entry name" value="PxpC"/>
</dbReference>
<dbReference type="PANTHER" id="PTHR43309">
    <property type="entry name" value="5-OXOPROLINASE SUBUNIT C"/>
    <property type="match status" value="1"/>
</dbReference>
<sequence length="335" mass="35084">MGAARLSVQFAGPLVTIQDGGRVGNLRYGVTASGPMDRTSFAAANAALGNPTDQTCIEISLGGLVVECKEGAVSLAIAGGDFIIDHGGAKTSGWTVLTLQPGEKLAIRGGASGSWAYLALAGGLVATEWLGHTATLSTSGFGGGALQAGQELVVENAEQRLEREGAIALPQFDDDRSTFRVVMGPQDGWFPSAAITAFLEETFQVTDSYDRMGMRLAGPVLSPDGALSIPSEPIIRGSVQVSGEGVATVLLADHQTTGGYPKIATVISADLDRLTQRRSREDIRFEAITPSEAVTLVRARHTALRDYLSTIAEPRGSLAQRLMSQNLITVAAEEN</sequence>
<dbReference type="RefSeq" id="WP_377212479.1">
    <property type="nucleotide sequence ID" value="NZ_JBHTJV010000009.1"/>
</dbReference>
<comment type="caution">
    <text evidence="5">The sequence shown here is derived from an EMBL/GenBank/DDBJ whole genome shotgun (WGS) entry which is preliminary data.</text>
</comment>
<dbReference type="Pfam" id="PF02626">
    <property type="entry name" value="CT_A_B"/>
    <property type="match status" value="1"/>
</dbReference>
<accession>A0ABW3FDS7</accession>
<reference evidence="6" key="1">
    <citation type="journal article" date="2019" name="Int. J. Syst. Evol. Microbiol.">
        <title>The Global Catalogue of Microorganisms (GCM) 10K type strain sequencing project: providing services to taxonomists for standard genome sequencing and annotation.</title>
        <authorList>
            <consortium name="The Broad Institute Genomics Platform"/>
            <consortium name="The Broad Institute Genome Sequencing Center for Infectious Disease"/>
            <person name="Wu L."/>
            <person name="Ma J."/>
        </authorList>
    </citation>
    <scope>NUCLEOTIDE SEQUENCE [LARGE SCALE GENOMIC DNA]</scope>
    <source>
        <strain evidence="6">CCUG 60023</strain>
    </source>
</reference>
<keyword evidence="6" id="KW-1185">Reference proteome</keyword>
<evidence type="ECO:0000256" key="2">
    <source>
        <dbReference type="ARBA" id="ARBA00022801"/>
    </source>
</evidence>
<proteinExistence type="predicted"/>
<protein>
    <submittedName>
        <fullName evidence="5">Biotin-dependent carboxyltransferase family protein</fullName>
    </submittedName>
</protein>
<dbReference type="PANTHER" id="PTHR43309:SF5">
    <property type="entry name" value="5-OXOPROLINASE SUBUNIT C"/>
    <property type="match status" value="1"/>
</dbReference>
<keyword evidence="3" id="KW-0067">ATP-binding</keyword>
<evidence type="ECO:0000313" key="5">
    <source>
        <dbReference type="EMBL" id="MFD0916621.1"/>
    </source>
</evidence>
<dbReference type="EMBL" id="JBHTJV010000009">
    <property type="protein sequence ID" value="MFD0916621.1"/>
    <property type="molecule type" value="Genomic_DNA"/>
</dbReference>
<dbReference type="InterPro" id="IPR003778">
    <property type="entry name" value="CT_A_B"/>
</dbReference>
<feature type="domain" description="Carboxyltransferase" evidence="4">
    <location>
        <begin position="27"/>
        <end position="303"/>
    </location>
</feature>
<keyword evidence="1" id="KW-0547">Nucleotide-binding</keyword>
<keyword evidence="2" id="KW-0378">Hydrolase</keyword>
<organism evidence="5 6">
    <name type="scientific">Pseudahrensia aquimaris</name>
    <dbReference type="NCBI Taxonomy" id="744461"/>
    <lineage>
        <taxon>Bacteria</taxon>
        <taxon>Pseudomonadati</taxon>
        <taxon>Pseudomonadota</taxon>
        <taxon>Alphaproteobacteria</taxon>
        <taxon>Hyphomicrobiales</taxon>
        <taxon>Ahrensiaceae</taxon>
        <taxon>Pseudahrensia</taxon>
    </lineage>
</organism>
<name>A0ABW3FDS7_9HYPH</name>